<keyword evidence="1" id="KW-0472">Membrane</keyword>
<keyword evidence="1" id="KW-1133">Transmembrane helix</keyword>
<protein>
    <submittedName>
        <fullName evidence="2">Uncharacterized protein</fullName>
    </submittedName>
</protein>
<proteinExistence type="predicted"/>
<reference evidence="2 3" key="1">
    <citation type="submission" date="2020-07" db="EMBL/GenBank/DDBJ databases">
        <title>Pseudogemmobacter sp. nov., isolated from poultry manure in Taiwan.</title>
        <authorList>
            <person name="Lin S.-Y."/>
            <person name="Tang Y.-S."/>
            <person name="Young C.-C."/>
        </authorList>
    </citation>
    <scope>NUCLEOTIDE SEQUENCE [LARGE SCALE GENOMIC DNA]</scope>
    <source>
        <strain evidence="2 3">CC-YST710</strain>
    </source>
</reference>
<feature type="transmembrane region" description="Helical" evidence="1">
    <location>
        <begin position="38"/>
        <end position="56"/>
    </location>
</feature>
<evidence type="ECO:0000313" key="3">
    <source>
        <dbReference type="Proteomes" id="UP001198571"/>
    </source>
</evidence>
<keyword evidence="3" id="KW-1185">Reference proteome</keyword>
<gene>
    <name evidence="2" type="ORF">H0485_09570</name>
</gene>
<name>A0ABS8CLJ6_9RHOB</name>
<comment type="caution">
    <text evidence="2">The sequence shown here is derived from an EMBL/GenBank/DDBJ whole genome shotgun (WGS) entry which is preliminary data.</text>
</comment>
<evidence type="ECO:0000256" key="1">
    <source>
        <dbReference type="SAM" id="Phobius"/>
    </source>
</evidence>
<organism evidence="2 3">
    <name type="scientific">Pseudogemmobacter faecipullorum</name>
    <dbReference type="NCBI Taxonomy" id="2755041"/>
    <lineage>
        <taxon>Bacteria</taxon>
        <taxon>Pseudomonadati</taxon>
        <taxon>Pseudomonadota</taxon>
        <taxon>Alphaproteobacteria</taxon>
        <taxon>Rhodobacterales</taxon>
        <taxon>Paracoccaceae</taxon>
        <taxon>Pseudogemmobacter</taxon>
    </lineage>
</organism>
<dbReference type="Proteomes" id="UP001198571">
    <property type="component" value="Unassembled WGS sequence"/>
</dbReference>
<sequence>MNAVLARIVTRYLAGALVAWGLLDPGTAAELTLDPDIAVILGAVFAFVTEVAYGFARHYGWER</sequence>
<evidence type="ECO:0000313" key="2">
    <source>
        <dbReference type="EMBL" id="MCB5410245.1"/>
    </source>
</evidence>
<dbReference type="EMBL" id="JACDXX010000007">
    <property type="protein sequence ID" value="MCB5410245.1"/>
    <property type="molecule type" value="Genomic_DNA"/>
</dbReference>
<keyword evidence="1" id="KW-0812">Transmembrane</keyword>
<dbReference type="RefSeq" id="WP_226935147.1">
    <property type="nucleotide sequence ID" value="NZ_JACDXX010000007.1"/>
</dbReference>
<accession>A0ABS8CLJ6</accession>